<feature type="transmembrane region" description="Helical" evidence="12">
    <location>
        <begin position="290"/>
        <end position="312"/>
    </location>
</feature>
<keyword evidence="5 10" id="KW-0317">Glutathione biosynthesis</keyword>
<organism evidence="13 14">
    <name type="scientific">Staurois parvus</name>
    <dbReference type="NCBI Taxonomy" id="386267"/>
    <lineage>
        <taxon>Eukaryota</taxon>
        <taxon>Metazoa</taxon>
        <taxon>Chordata</taxon>
        <taxon>Craniata</taxon>
        <taxon>Vertebrata</taxon>
        <taxon>Euteleostomi</taxon>
        <taxon>Amphibia</taxon>
        <taxon>Batrachia</taxon>
        <taxon>Anura</taxon>
        <taxon>Neobatrachia</taxon>
        <taxon>Ranoidea</taxon>
        <taxon>Ranidae</taxon>
        <taxon>Staurois</taxon>
    </lineage>
</organism>
<evidence type="ECO:0000256" key="6">
    <source>
        <dbReference type="ARBA" id="ARBA00022741"/>
    </source>
</evidence>
<keyword evidence="6 10" id="KW-0547">Nucleotide-binding</keyword>
<evidence type="ECO:0000256" key="12">
    <source>
        <dbReference type="SAM" id="Phobius"/>
    </source>
</evidence>
<evidence type="ECO:0000256" key="3">
    <source>
        <dbReference type="ARBA" id="ARBA00012220"/>
    </source>
</evidence>
<evidence type="ECO:0000256" key="4">
    <source>
        <dbReference type="ARBA" id="ARBA00022598"/>
    </source>
</evidence>
<dbReference type="InterPro" id="IPR014746">
    <property type="entry name" value="Gln_synth/guanido_kin_cat_dom"/>
</dbReference>
<accession>A0ABN9H5P1</accession>
<dbReference type="InterPro" id="IPR004308">
    <property type="entry name" value="GCS"/>
</dbReference>
<feature type="non-terminal residue" evidence="13">
    <location>
        <position position="1"/>
    </location>
</feature>
<name>A0ABN9H5P1_9NEOB</name>
<evidence type="ECO:0000256" key="2">
    <source>
        <dbReference type="ARBA" id="ARBA00008100"/>
    </source>
</evidence>
<keyword evidence="12" id="KW-1133">Transmembrane helix</keyword>
<keyword evidence="4 10" id="KW-0436">Ligase</keyword>
<evidence type="ECO:0000256" key="9">
    <source>
        <dbReference type="ARBA" id="ARBA00032122"/>
    </source>
</evidence>
<feature type="compositionally biased region" description="Polar residues" evidence="11">
    <location>
        <begin position="1"/>
        <end position="14"/>
    </location>
</feature>
<keyword evidence="7 10" id="KW-0067">ATP-binding</keyword>
<evidence type="ECO:0000256" key="8">
    <source>
        <dbReference type="ARBA" id="ARBA00030585"/>
    </source>
</evidence>
<comment type="similarity">
    <text evidence="2 10">Belongs to the glutamate--cysteine ligase type 3 family.</text>
</comment>
<keyword evidence="14" id="KW-1185">Reference proteome</keyword>
<evidence type="ECO:0000313" key="14">
    <source>
        <dbReference type="Proteomes" id="UP001162483"/>
    </source>
</evidence>
<sequence length="333" mass="38059">GCDSSNHVSCSPPHNTRGGRSRLTTGVRGVRFAERVCVNRCAEQARSVSLSQDAAVMGLLSAGSPLSWEETKKYADHVRQHGIIQFLNIYHKVKERQKDVLKWGDEVEYMLIAFDHENQKVRLVLEGENMLETLQDRGEKTNPNHPTLWRPEYGSYMIEGTPGQPYGGTMSEFNTVEDNMRKRRQEASSLLPNNQSICTITSFPRLGCPGFTLPEFPPTPVEKGASKSLFFPDEAINKHPRFSTLTRNIRHRRGEKVVINVPIFKDQNTPPLRLLKNSQMLLVMMQKQQYLITFTWMLWVLGWATAASRSLFRLVALQKHDTCMTSWLLYVHL</sequence>
<evidence type="ECO:0000313" key="13">
    <source>
        <dbReference type="EMBL" id="CAI9617080.1"/>
    </source>
</evidence>
<proteinExistence type="inferred from homology"/>
<dbReference type="EC" id="6.3.2.2" evidence="3 10"/>
<comment type="caution">
    <text evidence="13">The sequence shown here is derived from an EMBL/GenBank/DDBJ whole genome shotgun (WGS) entry which is preliminary data.</text>
</comment>
<comment type="catalytic activity">
    <reaction evidence="10">
        <text>L-cysteine + L-glutamate + ATP = gamma-L-glutamyl-L-cysteine + ADP + phosphate + H(+)</text>
        <dbReference type="Rhea" id="RHEA:13285"/>
        <dbReference type="ChEBI" id="CHEBI:15378"/>
        <dbReference type="ChEBI" id="CHEBI:29985"/>
        <dbReference type="ChEBI" id="CHEBI:30616"/>
        <dbReference type="ChEBI" id="CHEBI:35235"/>
        <dbReference type="ChEBI" id="CHEBI:43474"/>
        <dbReference type="ChEBI" id="CHEBI:58173"/>
        <dbReference type="ChEBI" id="CHEBI:456216"/>
        <dbReference type="EC" id="6.3.2.2"/>
    </reaction>
</comment>
<keyword evidence="12" id="KW-0472">Membrane</keyword>
<dbReference type="PANTHER" id="PTHR11164:SF0">
    <property type="entry name" value="GLUTAMATE--CYSTEINE LIGASE CATALYTIC SUBUNIT"/>
    <property type="match status" value="1"/>
</dbReference>
<evidence type="ECO:0000256" key="11">
    <source>
        <dbReference type="SAM" id="MobiDB-lite"/>
    </source>
</evidence>
<gene>
    <name evidence="13" type="ORF">SPARVUS_LOCUS15497741</name>
</gene>
<comment type="pathway">
    <text evidence="1 10">Sulfur metabolism; glutathione biosynthesis; glutathione from L-cysteine and L-glutamate: step 1/2.</text>
</comment>
<evidence type="ECO:0000256" key="10">
    <source>
        <dbReference type="RuleBase" id="RU367135"/>
    </source>
</evidence>
<dbReference type="PANTHER" id="PTHR11164">
    <property type="entry name" value="GLUTAMATE CYSTEINE LIGASE"/>
    <property type="match status" value="1"/>
</dbReference>
<dbReference type="Gene3D" id="3.30.590.50">
    <property type="match status" value="1"/>
</dbReference>
<dbReference type="SUPFAM" id="SSF55931">
    <property type="entry name" value="Glutamine synthetase/guanido kinase"/>
    <property type="match status" value="1"/>
</dbReference>
<evidence type="ECO:0000256" key="7">
    <source>
        <dbReference type="ARBA" id="ARBA00022840"/>
    </source>
</evidence>
<protein>
    <recommendedName>
        <fullName evidence="3 10">Glutamate--cysteine ligase</fullName>
        <ecNumber evidence="3 10">6.3.2.2</ecNumber>
    </recommendedName>
    <alternativeName>
        <fullName evidence="9 10">Gamma-ECS</fullName>
    </alternativeName>
    <alternativeName>
        <fullName evidence="8 10">Gamma-glutamylcysteine synthetase</fullName>
    </alternativeName>
</protein>
<reference evidence="13" key="1">
    <citation type="submission" date="2023-05" db="EMBL/GenBank/DDBJ databases">
        <authorList>
            <person name="Stuckert A."/>
        </authorList>
    </citation>
    <scope>NUCLEOTIDE SEQUENCE</scope>
</reference>
<feature type="region of interest" description="Disordered" evidence="11">
    <location>
        <begin position="1"/>
        <end position="23"/>
    </location>
</feature>
<evidence type="ECO:0000256" key="5">
    <source>
        <dbReference type="ARBA" id="ARBA00022684"/>
    </source>
</evidence>
<keyword evidence="12" id="KW-0812">Transmembrane</keyword>
<evidence type="ECO:0000256" key="1">
    <source>
        <dbReference type="ARBA" id="ARBA00005006"/>
    </source>
</evidence>
<dbReference type="Proteomes" id="UP001162483">
    <property type="component" value="Unassembled WGS sequence"/>
</dbReference>
<dbReference type="EMBL" id="CATNWA010020178">
    <property type="protein sequence ID" value="CAI9617080.1"/>
    <property type="molecule type" value="Genomic_DNA"/>
</dbReference>